<dbReference type="AlphaFoldDB" id="A6W2E1"/>
<reference evidence="1" key="1">
    <citation type="submission" date="2007-06" db="EMBL/GenBank/DDBJ databases">
        <title>Complete sequence of Marinomonas sp. MWYL1.</title>
        <authorList>
            <consortium name="US DOE Joint Genome Institute"/>
            <person name="Copeland A."/>
            <person name="Lucas S."/>
            <person name="Lapidus A."/>
            <person name="Barry K."/>
            <person name="Glavina del Rio T."/>
            <person name="Dalin E."/>
            <person name="Tice H."/>
            <person name="Pitluck S."/>
            <person name="Kiss H."/>
            <person name="Brettin T."/>
            <person name="Bruce D."/>
            <person name="Detter J.C."/>
            <person name="Han C."/>
            <person name="Schmutz J."/>
            <person name="Larimer F."/>
            <person name="Land M."/>
            <person name="Hauser L."/>
            <person name="Kyrpides N."/>
            <person name="Kim E."/>
            <person name="Johnston A.W.B."/>
            <person name="Todd J.D."/>
            <person name="Rogers R."/>
            <person name="Wexler M."/>
            <person name="Bond P.L."/>
            <person name="Li Y."/>
            <person name="Richardson P."/>
        </authorList>
    </citation>
    <scope>NUCLEOTIDE SEQUENCE [LARGE SCALE GENOMIC DNA]</scope>
    <source>
        <strain evidence="1">MWYL1</strain>
    </source>
</reference>
<evidence type="ECO:0008006" key="2">
    <source>
        <dbReference type="Google" id="ProtNLM"/>
    </source>
</evidence>
<dbReference type="Pfam" id="PF11185">
    <property type="entry name" value="DUF2971"/>
    <property type="match status" value="1"/>
</dbReference>
<dbReference type="EMBL" id="CP000749">
    <property type="protein sequence ID" value="ABR72870.1"/>
    <property type="molecule type" value="Genomic_DNA"/>
</dbReference>
<dbReference type="HOGENOM" id="CLU_050666_2_1_6"/>
<dbReference type="KEGG" id="mmw:Mmwyl1_3973"/>
<proteinExistence type="predicted"/>
<protein>
    <recommendedName>
        <fullName evidence="2">DUF2971 domain-containing protein</fullName>
    </recommendedName>
</protein>
<accession>A6W2E1</accession>
<name>A6W2E1_MARMS</name>
<dbReference type="InterPro" id="IPR021352">
    <property type="entry name" value="DUF2971"/>
</dbReference>
<gene>
    <name evidence="1" type="ordered locus">Mmwyl1_3973</name>
</gene>
<evidence type="ECO:0000313" key="1">
    <source>
        <dbReference type="EMBL" id="ABR72870.1"/>
    </source>
</evidence>
<dbReference type="STRING" id="400668.Mmwyl1_3973"/>
<dbReference type="OrthoDB" id="4119964at2"/>
<sequence length="261" mass="30555">MELHKYYSHDSFDFICVEGGMSLRYSQPQALNDPFEVNPAFTKCNPELEAAIKKEISNDTGDNRIDLSPEEAILFINERMPDPMRDIINAEIQNKIGILSLTINNSSRAMWSYYGKEHKGFMITISDSYLMELKKIDNVSNHKIVTYTKNRPININFDNCDFDEIFYVKDSEWFHEEEYRAVQLLVNIPIIEKEEIDIPLHCDLVSSQHICKITLGIRSSDKLKEKAISWIKQNAPKVELYQARPCRTQFRLEYEKIEIFK</sequence>
<dbReference type="eggNOG" id="ENOG5032YVF">
    <property type="taxonomic scope" value="Bacteria"/>
</dbReference>
<organism evidence="1">
    <name type="scientific">Marinomonas sp. (strain MWYL1)</name>
    <dbReference type="NCBI Taxonomy" id="400668"/>
    <lineage>
        <taxon>Bacteria</taxon>
        <taxon>Pseudomonadati</taxon>
        <taxon>Pseudomonadota</taxon>
        <taxon>Gammaproteobacteria</taxon>
        <taxon>Oceanospirillales</taxon>
        <taxon>Oceanospirillaceae</taxon>
        <taxon>Marinomonas</taxon>
    </lineage>
</organism>